<evidence type="ECO:0000256" key="2">
    <source>
        <dbReference type="ARBA" id="ARBA00022723"/>
    </source>
</evidence>
<keyword evidence="3" id="KW-0378">Hydrolase</keyword>
<evidence type="ECO:0000256" key="3">
    <source>
        <dbReference type="ARBA" id="ARBA00022801"/>
    </source>
</evidence>
<feature type="domain" description="DAPG hydrolase PhiG" evidence="6">
    <location>
        <begin position="50"/>
        <end position="263"/>
    </location>
</feature>
<evidence type="ECO:0000256" key="4">
    <source>
        <dbReference type="ARBA" id="ARBA00022833"/>
    </source>
</evidence>
<keyword evidence="2" id="KW-0479">Metal-binding</keyword>
<organism evidence="7 8">
    <name type="scientific">Zavarzinia aquatilis</name>
    <dbReference type="NCBI Taxonomy" id="2211142"/>
    <lineage>
        <taxon>Bacteria</taxon>
        <taxon>Pseudomonadati</taxon>
        <taxon>Pseudomonadota</taxon>
        <taxon>Alphaproteobacteria</taxon>
        <taxon>Rhodospirillales</taxon>
        <taxon>Zavarziniaceae</taxon>
        <taxon>Zavarzinia</taxon>
    </lineage>
</organism>
<evidence type="ECO:0000256" key="5">
    <source>
        <dbReference type="ARBA" id="ARBA00023459"/>
    </source>
</evidence>
<reference evidence="7 8" key="1">
    <citation type="submission" date="2018-05" db="EMBL/GenBank/DDBJ databases">
        <title>Zavarzinia sp. HR-AS.</title>
        <authorList>
            <person name="Lee Y."/>
            <person name="Jeon C.O."/>
        </authorList>
    </citation>
    <scope>NUCLEOTIDE SEQUENCE [LARGE SCALE GENOMIC DNA]</scope>
    <source>
        <strain evidence="7 8">HR-AS</strain>
    </source>
</reference>
<dbReference type="InterPro" id="IPR041526">
    <property type="entry name" value="DAPG_hydrolase"/>
</dbReference>
<evidence type="ECO:0000313" key="8">
    <source>
        <dbReference type="Proteomes" id="UP000245461"/>
    </source>
</evidence>
<dbReference type="Proteomes" id="UP000245461">
    <property type="component" value="Unassembled WGS sequence"/>
</dbReference>
<evidence type="ECO:0000259" key="6">
    <source>
        <dbReference type="Pfam" id="PF18089"/>
    </source>
</evidence>
<dbReference type="GO" id="GO:0046872">
    <property type="term" value="F:metal ion binding"/>
    <property type="evidence" value="ECO:0007669"/>
    <property type="project" value="UniProtKB-KW"/>
</dbReference>
<comment type="cofactor">
    <cofactor evidence="1">
        <name>Zn(2+)</name>
        <dbReference type="ChEBI" id="CHEBI:29105"/>
    </cofactor>
</comment>
<dbReference type="EMBL" id="QGLE01000007">
    <property type="protein sequence ID" value="PWR21510.1"/>
    <property type="molecule type" value="Genomic_DNA"/>
</dbReference>
<sequence>MRTLVLGLGEGETTDSPYARYFNPRMAPLPGHVLEALSKGPVAHELLAPFARAGALQEDGHGLAETAYTLAPDGSARIACLTEMPGVTPAMWDWWFAWHGSEAPRYKLWHPLAHVDVAWADGEGDTGRYVGRTSNIVEYVGARRMNVGVRFVAPAAIGFDAGDLARRGQVAICGRCLMRDLHMEVGWLVHLIRPVPGGSEMRSRFWIGGPHVNPIGMTGRVGRFIGRTAAMLRPFSVSQATELLIHDAQEMNHLAAFLPALFAEFGPDATGSGS</sequence>
<keyword evidence="4" id="KW-0862">Zinc</keyword>
<comment type="similarity">
    <text evidence="5">Belongs to the DAPG/phloretin hydrolase family.</text>
</comment>
<gene>
    <name evidence="7" type="ORF">DKG74_12980</name>
</gene>
<keyword evidence="8" id="KW-1185">Reference proteome</keyword>
<protein>
    <recommendedName>
        <fullName evidence="6">DAPG hydrolase PhiG domain-containing protein</fullName>
    </recommendedName>
</protein>
<proteinExistence type="inferred from homology"/>
<dbReference type="GO" id="GO:0016787">
    <property type="term" value="F:hydrolase activity"/>
    <property type="evidence" value="ECO:0007669"/>
    <property type="project" value="UniProtKB-KW"/>
</dbReference>
<comment type="caution">
    <text evidence="7">The sequence shown here is derived from an EMBL/GenBank/DDBJ whole genome shotgun (WGS) entry which is preliminary data.</text>
</comment>
<name>A0A317E5P2_9PROT</name>
<evidence type="ECO:0000313" key="7">
    <source>
        <dbReference type="EMBL" id="PWR21510.1"/>
    </source>
</evidence>
<accession>A0A317E5P2</accession>
<evidence type="ECO:0000256" key="1">
    <source>
        <dbReference type="ARBA" id="ARBA00001947"/>
    </source>
</evidence>
<dbReference type="Pfam" id="PF18089">
    <property type="entry name" value="DAPG_hydrolase"/>
    <property type="match status" value="1"/>
</dbReference>
<dbReference type="AlphaFoldDB" id="A0A317E5P2"/>
<dbReference type="OrthoDB" id="2052122at2"/>